<protein>
    <submittedName>
        <fullName evidence="1">DUF2252 domain-containing protein</fullName>
    </submittedName>
</protein>
<evidence type="ECO:0000313" key="1">
    <source>
        <dbReference type="EMBL" id="QAS53051.1"/>
    </source>
</evidence>
<dbReference type="PANTHER" id="PTHR39441:SF1">
    <property type="entry name" value="DUF2252 DOMAIN-CONTAINING PROTEIN"/>
    <property type="match status" value="1"/>
</dbReference>
<proteinExistence type="predicted"/>
<sequence length="441" mass="51466">METMEELKKRLRKMTIKEIFDHYEGEILGLDHHKRFIKYNKMLKNPFQFFRGSAYLFYYDVSRMPISYHTPEDKPTWIQGDLHFDNFGGLQNEQGEMVFDSNDFDEGYLGSYLYDVYRMTTSIGLYAEQLEYGEEDQEAFIDTYLRAYHHQLEEFVERGGDPSTLLFKKDNTGGPVANTLGNLENREVTEKLNQMTKVEDGERHFKIEGQLERLSEEERQGLEEAWPKYIQSLNENKDSSGDYFAIKDAVKLEGAGTGSIGLMRFFILVEGPGEGHTDDVILEAKEARYPATGHYFSYDDLFQSEEGLHHGRRVIQTQKAMHYLQDPYLGFFSIGDHHFYVRESTAFEEEVDPEQLLDRDSMLATVETMGKVTAKIHARADSDVDASLPHESEVEILKAIGNLDRFVDDLTRMGMFYKHRVEEDFQLFTEWLEEEFQKREE</sequence>
<dbReference type="EMBL" id="CP026118">
    <property type="protein sequence ID" value="QAS53051.1"/>
    <property type="molecule type" value="Genomic_DNA"/>
</dbReference>
<dbReference type="OrthoDB" id="1491115at2"/>
<dbReference type="Proteomes" id="UP000287756">
    <property type="component" value="Chromosome"/>
</dbReference>
<name>A0A410MEA1_9BACI</name>
<dbReference type="AlphaFoldDB" id="A0A410MEA1"/>
<accession>A0A410MEA1</accession>
<dbReference type="PANTHER" id="PTHR39441">
    <property type="entry name" value="DUF2252 DOMAIN-CONTAINING PROTEIN"/>
    <property type="match status" value="1"/>
</dbReference>
<organism evidence="1 2">
    <name type="scientific">Halobacillus litoralis</name>
    <dbReference type="NCBI Taxonomy" id="45668"/>
    <lineage>
        <taxon>Bacteria</taxon>
        <taxon>Bacillati</taxon>
        <taxon>Bacillota</taxon>
        <taxon>Bacilli</taxon>
        <taxon>Bacillales</taxon>
        <taxon>Bacillaceae</taxon>
        <taxon>Halobacillus</taxon>
    </lineage>
</organism>
<evidence type="ECO:0000313" key="2">
    <source>
        <dbReference type="Proteomes" id="UP000287756"/>
    </source>
</evidence>
<dbReference type="KEGG" id="hli:HLI_13055"/>
<gene>
    <name evidence="1" type="ORF">HLI_13055</name>
</gene>
<dbReference type="InterPro" id="IPR018721">
    <property type="entry name" value="DUF2252"/>
</dbReference>
<dbReference type="RefSeq" id="WP_128525329.1">
    <property type="nucleotide sequence ID" value="NZ_CP026118.1"/>
</dbReference>
<dbReference type="Pfam" id="PF10009">
    <property type="entry name" value="DUF2252"/>
    <property type="match status" value="1"/>
</dbReference>
<reference evidence="1 2" key="1">
    <citation type="submission" date="2018-01" db="EMBL/GenBank/DDBJ databases">
        <title>The whole genome sequencing and assembly of Halobacillus litoralis ERB031 strain.</title>
        <authorList>
            <person name="Lee S.-J."/>
            <person name="Park M.-K."/>
            <person name="Kim J.-Y."/>
            <person name="Lee Y.-J."/>
            <person name="Yi H."/>
            <person name="Bahn Y.-S."/>
            <person name="Kim J.F."/>
            <person name="Lee D.-W."/>
        </authorList>
    </citation>
    <scope>NUCLEOTIDE SEQUENCE [LARGE SCALE GENOMIC DNA]</scope>
    <source>
        <strain evidence="1 2">ERB 031</strain>
    </source>
</reference>